<dbReference type="EMBL" id="MEVT01000008">
    <property type="protein sequence ID" value="OGC63126.1"/>
    <property type="molecule type" value="Genomic_DNA"/>
</dbReference>
<dbReference type="Proteomes" id="UP000176614">
    <property type="component" value="Unassembled WGS sequence"/>
</dbReference>
<dbReference type="AlphaFoldDB" id="A0A1F4W137"/>
<evidence type="ECO:0000313" key="2">
    <source>
        <dbReference type="Proteomes" id="UP000176614"/>
    </source>
</evidence>
<organism evidence="1 2">
    <name type="scientific">candidate division WWE3 bacterium RIFOXYA2_FULL_46_9</name>
    <dbReference type="NCBI Taxonomy" id="1802636"/>
    <lineage>
        <taxon>Bacteria</taxon>
        <taxon>Katanobacteria</taxon>
    </lineage>
</organism>
<proteinExistence type="predicted"/>
<sequence>MKLKPFVARMFLFGKDVLQVVSPGECAGRPLRCYVGDKTTGIELVDNRAAVRRFLLTTPVEKQANLFENVFNQQAKIAIRFDENGKPVEIVLDDSDGHGGGVLCIALLRFRQTMFEESEWEYHTHIQVEGEIRTLRIEKVY</sequence>
<protein>
    <submittedName>
        <fullName evidence="1">Uncharacterized protein</fullName>
    </submittedName>
</protein>
<reference evidence="1 2" key="1">
    <citation type="journal article" date="2016" name="Nat. Commun.">
        <title>Thousands of microbial genomes shed light on interconnected biogeochemical processes in an aquifer system.</title>
        <authorList>
            <person name="Anantharaman K."/>
            <person name="Brown C.T."/>
            <person name="Hug L.A."/>
            <person name="Sharon I."/>
            <person name="Castelle C.J."/>
            <person name="Probst A.J."/>
            <person name="Thomas B.C."/>
            <person name="Singh A."/>
            <person name="Wilkins M.J."/>
            <person name="Karaoz U."/>
            <person name="Brodie E.L."/>
            <person name="Williams K.H."/>
            <person name="Hubbard S.S."/>
            <person name="Banfield J.F."/>
        </authorList>
    </citation>
    <scope>NUCLEOTIDE SEQUENCE [LARGE SCALE GENOMIC DNA]</scope>
</reference>
<accession>A0A1F4W137</accession>
<gene>
    <name evidence="1" type="ORF">A2264_00295</name>
</gene>
<comment type="caution">
    <text evidence="1">The sequence shown here is derived from an EMBL/GenBank/DDBJ whole genome shotgun (WGS) entry which is preliminary data.</text>
</comment>
<evidence type="ECO:0000313" key="1">
    <source>
        <dbReference type="EMBL" id="OGC63126.1"/>
    </source>
</evidence>
<name>A0A1F4W137_UNCKA</name>